<protein>
    <recommendedName>
        <fullName evidence="2">Mnd1 HTH domain-containing protein</fullName>
    </recommendedName>
</protein>
<dbReference type="InterPro" id="IPR040453">
    <property type="entry name" value="Mnd1_HTH"/>
</dbReference>
<dbReference type="Proteomes" id="UP000275078">
    <property type="component" value="Unassembled WGS sequence"/>
</dbReference>
<accession>A0A3N4IHL3</accession>
<keyword evidence="1" id="KW-0175">Coiled coil</keyword>
<feature type="coiled-coil region" evidence="1">
    <location>
        <begin position="80"/>
        <end position="107"/>
    </location>
</feature>
<dbReference type="OrthoDB" id="9978204at2759"/>
<dbReference type="EMBL" id="ML119653">
    <property type="protein sequence ID" value="RPA85635.1"/>
    <property type="molecule type" value="Genomic_DNA"/>
</dbReference>
<evidence type="ECO:0000256" key="1">
    <source>
        <dbReference type="SAM" id="Coils"/>
    </source>
</evidence>
<feature type="domain" description="Mnd1 HTH" evidence="2">
    <location>
        <begin position="15"/>
        <end position="76"/>
    </location>
</feature>
<evidence type="ECO:0000313" key="3">
    <source>
        <dbReference type="EMBL" id="RPA85635.1"/>
    </source>
</evidence>
<sequence>MAPKTDPSPAKCASIISFFHTPPLTAYTIQQLEKQLPTNVPGLSGMQVKDFLTHLVGNSQICSEKIGSGNWYWHFPGAEGDGLKSKVDELRREVEGLRGNVEAAREEVESGRGVLEVEEERGRLERWLGGLGEEMEKLGRGGEGRVNEMRAEERVWRERVGVLEDNLQILLGFLKDAPEEAVEQLRAQVDIEDLE</sequence>
<dbReference type="STRING" id="1160509.A0A3N4IHL3"/>
<evidence type="ECO:0000259" key="2">
    <source>
        <dbReference type="Pfam" id="PF03962"/>
    </source>
</evidence>
<keyword evidence="4" id="KW-1185">Reference proteome</keyword>
<dbReference type="AlphaFoldDB" id="A0A3N4IHL3"/>
<reference evidence="3 4" key="1">
    <citation type="journal article" date="2018" name="Nat. Ecol. Evol.">
        <title>Pezizomycetes genomes reveal the molecular basis of ectomycorrhizal truffle lifestyle.</title>
        <authorList>
            <person name="Murat C."/>
            <person name="Payen T."/>
            <person name="Noel B."/>
            <person name="Kuo A."/>
            <person name="Morin E."/>
            <person name="Chen J."/>
            <person name="Kohler A."/>
            <person name="Krizsan K."/>
            <person name="Balestrini R."/>
            <person name="Da Silva C."/>
            <person name="Montanini B."/>
            <person name="Hainaut M."/>
            <person name="Levati E."/>
            <person name="Barry K.W."/>
            <person name="Belfiori B."/>
            <person name="Cichocki N."/>
            <person name="Clum A."/>
            <person name="Dockter R.B."/>
            <person name="Fauchery L."/>
            <person name="Guy J."/>
            <person name="Iotti M."/>
            <person name="Le Tacon F."/>
            <person name="Lindquist E.A."/>
            <person name="Lipzen A."/>
            <person name="Malagnac F."/>
            <person name="Mello A."/>
            <person name="Molinier V."/>
            <person name="Miyauchi S."/>
            <person name="Poulain J."/>
            <person name="Riccioni C."/>
            <person name="Rubini A."/>
            <person name="Sitrit Y."/>
            <person name="Splivallo R."/>
            <person name="Traeger S."/>
            <person name="Wang M."/>
            <person name="Zifcakova L."/>
            <person name="Wipf D."/>
            <person name="Zambonelli A."/>
            <person name="Paolocci F."/>
            <person name="Nowrousian M."/>
            <person name="Ottonello S."/>
            <person name="Baldrian P."/>
            <person name="Spatafora J.W."/>
            <person name="Henrissat B."/>
            <person name="Nagy L.G."/>
            <person name="Aury J.M."/>
            <person name="Wincker P."/>
            <person name="Grigoriev I.V."/>
            <person name="Bonfante P."/>
            <person name="Martin F.M."/>
        </authorList>
    </citation>
    <scope>NUCLEOTIDE SEQUENCE [LARGE SCALE GENOMIC DNA]</scope>
    <source>
        <strain evidence="3 4">RN42</strain>
    </source>
</reference>
<evidence type="ECO:0000313" key="4">
    <source>
        <dbReference type="Proteomes" id="UP000275078"/>
    </source>
</evidence>
<organism evidence="3 4">
    <name type="scientific">Ascobolus immersus RN42</name>
    <dbReference type="NCBI Taxonomy" id="1160509"/>
    <lineage>
        <taxon>Eukaryota</taxon>
        <taxon>Fungi</taxon>
        <taxon>Dikarya</taxon>
        <taxon>Ascomycota</taxon>
        <taxon>Pezizomycotina</taxon>
        <taxon>Pezizomycetes</taxon>
        <taxon>Pezizales</taxon>
        <taxon>Ascobolaceae</taxon>
        <taxon>Ascobolus</taxon>
    </lineage>
</organism>
<dbReference type="Pfam" id="PF03962">
    <property type="entry name" value="Mnd1"/>
    <property type="match status" value="1"/>
</dbReference>
<name>A0A3N4IHL3_ASCIM</name>
<gene>
    <name evidence="3" type="ORF">BJ508DRAFT_351160</name>
</gene>
<proteinExistence type="predicted"/>